<dbReference type="AlphaFoldDB" id="A0A6N0HSI5"/>
<evidence type="ECO:0000313" key="3">
    <source>
        <dbReference type="Proteomes" id="UP000509658"/>
    </source>
</evidence>
<sequence length="97" mass="10927">MNFKTILKVIVGIIVTIVLGAIGSGVWERILSPALDWIYRFSVGLISKVSIDYKNNIYEAAEMGFHEDFSFRLFLITTLLLSLALLLYVNSKFGKLP</sequence>
<dbReference type="Proteomes" id="UP000509658">
    <property type="component" value="Chromosome"/>
</dbReference>
<gene>
    <name evidence="2" type="ORF">HUE57_01785</name>
</gene>
<keyword evidence="1" id="KW-0812">Transmembrane</keyword>
<evidence type="ECO:0000256" key="1">
    <source>
        <dbReference type="SAM" id="Phobius"/>
    </source>
</evidence>
<dbReference type="RefSeq" id="WP_174672599.1">
    <property type="nucleotide sequence ID" value="NZ_CP054491.1"/>
</dbReference>
<dbReference type="KEGG" id="rev:HUE57_01785"/>
<dbReference type="EMBL" id="CP054491">
    <property type="protein sequence ID" value="QKQ25157.1"/>
    <property type="molecule type" value="Genomic_DNA"/>
</dbReference>
<keyword evidence="1" id="KW-0472">Membrane</keyword>
<accession>A0A6N0HSI5</accession>
<name>A0A6N0HSI5_9GAMM</name>
<keyword evidence="1" id="KW-1133">Transmembrane helix</keyword>
<evidence type="ECO:0000313" key="2">
    <source>
        <dbReference type="EMBL" id="QKQ25157.1"/>
    </source>
</evidence>
<protein>
    <recommendedName>
        <fullName evidence="4">DUF4321 domain-containing protein</fullName>
    </recommendedName>
</protein>
<feature type="transmembrane region" description="Helical" evidence="1">
    <location>
        <begin position="7"/>
        <end position="27"/>
    </location>
</feature>
<proteinExistence type="predicted"/>
<reference evidence="2 3" key="1">
    <citation type="submission" date="2020-05" db="EMBL/GenBank/DDBJ databases">
        <title>Horizontal transmission and recombination maintain forever young bacterial symbiont genomes.</title>
        <authorList>
            <person name="Russell S.L."/>
            <person name="Pepper-Tunick E."/>
            <person name="Svedberg J."/>
            <person name="Byrne A."/>
            <person name="Ruelas Castillo J."/>
            <person name="Vollmers C."/>
            <person name="Beinart R.A."/>
            <person name="Corbett-Detig R."/>
        </authorList>
    </citation>
    <scope>NUCLEOTIDE SEQUENCE [LARGE SCALE GENOMIC DNA]</scope>
    <source>
        <strain evidence="2">Santa_Monica_outfall</strain>
    </source>
</reference>
<keyword evidence="3" id="KW-1185">Reference proteome</keyword>
<organism evidence="2 3">
    <name type="scientific">Candidatus Reidiella endopervernicosa</name>
    <dbReference type="NCBI Taxonomy" id="2738883"/>
    <lineage>
        <taxon>Bacteria</taxon>
        <taxon>Pseudomonadati</taxon>
        <taxon>Pseudomonadota</taxon>
        <taxon>Gammaproteobacteria</taxon>
        <taxon>Candidatus Reidiella</taxon>
    </lineage>
</organism>
<feature type="transmembrane region" description="Helical" evidence="1">
    <location>
        <begin position="69"/>
        <end position="89"/>
    </location>
</feature>
<evidence type="ECO:0008006" key="4">
    <source>
        <dbReference type="Google" id="ProtNLM"/>
    </source>
</evidence>